<sequence length="314" mass="35649">MKNKDKKVLVALSGGVDSSVAALLLKRAGFNVVGGFIRGYNVDGCQDRDAEDARLVAEKLDIPFYVFDFEEEYKKRVVNYLLDGYRKGITPNPDVVCNSQIKFGLFYDKAMELGFDYVASGHYVRMKDIGFRGKRGVFEAKDKNKDQSYFLWQIFRFGDFLKEHIKPEKGEIVDTNGKKVGEHHGVWFYTIGQGHGLTNTAGRRFYIVDKDLENNRLVVAYEGDEKLYCKEFKITNLNFLDGKTKNDFEKRKEIKVLIRTRYHQPPFWAKMSASVGVKSATVRVAAPMQLMPAPGQSAVFYKKNGQMLGGGVIV</sequence>
<comment type="catalytic activity">
    <reaction evidence="9">
        <text>S-sulfanyl-L-cysteinyl-[protein] + uridine(34) in tRNA + AH2 + ATP = 2-thiouridine(34) in tRNA + L-cysteinyl-[protein] + A + AMP + diphosphate + H(+)</text>
        <dbReference type="Rhea" id="RHEA:47032"/>
        <dbReference type="Rhea" id="RHEA-COMP:10131"/>
        <dbReference type="Rhea" id="RHEA-COMP:11726"/>
        <dbReference type="Rhea" id="RHEA-COMP:11727"/>
        <dbReference type="Rhea" id="RHEA-COMP:11728"/>
        <dbReference type="ChEBI" id="CHEBI:13193"/>
        <dbReference type="ChEBI" id="CHEBI:15378"/>
        <dbReference type="ChEBI" id="CHEBI:17499"/>
        <dbReference type="ChEBI" id="CHEBI:29950"/>
        <dbReference type="ChEBI" id="CHEBI:30616"/>
        <dbReference type="ChEBI" id="CHEBI:33019"/>
        <dbReference type="ChEBI" id="CHEBI:61963"/>
        <dbReference type="ChEBI" id="CHEBI:65315"/>
        <dbReference type="ChEBI" id="CHEBI:87170"/>
        <dbReference type="ChEBI" id="CHEBI:456215"/>
        <dbReference type="EC" id="2.8.1.13"/>
    </reaction>
</comment>
<dbReference type="CDD" id="cd01998">
    <property type="entry name" value="MnmA_TRMU-like"/>
    <property type="match status" value="1"/>
</dbReference>
<evidence type="ECO:0000256" key="4">
    <source>
        <dbReference type="ARBA" id="ARBA00022694"/>
    </source>
</evidence>
<dbReference type="GO" id="GO:0002143">
    <property type="term" value="P:tRNA wobble position uridine thiolation"/>
    <property type="evidence" value="ECO:0007669"/>
    <property type="project" value="TreeGrafter"/>
</dbReference>
<dbReference type="InterPro" id="IPR023382">
    <property type="entry name" value="MnmA-like_central_sf"/>
</dbReference>
<evidence type="ECO:0000256" key="1">
    <source>
        <dbReference type="ARBA" id="ARBA00011949"/>
    </source>
</evidence>
<dbReference type="FunFam" id="2.30.30.280:FF:000001">
    <property type="entry name" value="tRNA-specific 2-thiouridylase MnmA"/>
    <property type="match status" value="1"/>
</dbReference>
<dbReference type="InterPro" id="IPR046884">
    <property type="entry name" value="MnmA-like_central"/>
</dbReference>
<dbReference type="EMBL" id="LCFA01000001">
    <property type="protein sequence ID" value="KKS83075.1"/>
    <property type="molecule type" value="Genomic_DNA"/>
</dbReference>
<dbReference type="GO" id="GO:0005524">
    <property type="term" value="F:ATP binding"/>
    <property type="evidence" value="ECO:0007669"/>
    <property type="project" value="UniProtKB-KW"/>
</dbReference>
<evidence type="ECO:0000313" key="11">
    <source>
        <dbReference type="EMBL" id="KKS83075.1"/>
    </source>
</evidence>
<evidence type="ECO:0000256" key="7">
    <source>
        <dbReference type="ARBA" id="ARBA00022884"/>
    </source>
</evidence>
<dbReference type="InterPro" id="IPR046885">
    <property type="entry name" value="MnmA-like_C"/>
</dbReference>
<evidence type="ECO:0000256" key="8">
    <source>
        <dbReference type="ARBA" id="ARBA00023157"/>
    </source>
</evidence>
<dbReference type="Gene3D" id="2.40.30.10">
    <property type="entry name" value="Translation factors"/>
    <property type="match status" value="1"/>
</dbReference>
<protein>
    <recommendedName>
        <fullName evidence="1">tRNA-uridine 2-sulfurtransferase</fullName>
        <ecNumber evidence="1">2.8.1.13</ecNumber>
    </recommendedName>
</protein>
<evidence type="ECO:0000259" key="10">
    <source>
        <dbReference type="PROSITE" id="PS50206"/>
    </source>
</evidence>
<evidence type="ECO:0000256" key="6">
    <source>
        <dbReference type="ARBA" id="ARBA00022840"/>
    </source>
</evidence>
<dbReference type="SUPFAM" id="SSF52402">
    <property type="entry name" value="Adenine nucleotide alpha hydrolases-like"/>
    <property type="match status" value="1"/>
</dbReference>
<dbReference type="AlphaFoldDB" id="A0A0G1CBN2"/>
<keyword evidence="4" id="KW-0819">tRNA processing</keyword>
<dbReference type="Pfam" id="PF03054">
    <property type="entry name" value="tRNA_Me_trans"/>
    <property type="match status" value="1"/>
</dbReference>
<dbReference type="EC" id="2.8.1.13" evidence="1"/>
<dbReference type="PANTHER" id="PTHR11933:SF5">
    <property type="entry name" value="MITOCHONDRIAL TRNA-SPECIFIC 2-THIOURIDYLASE 1"/>
    <property type="match status" value="1"/>
</dbReference>
<proteinExistence type="predicted"/>
<keyword evidence="8" id="KW-1015">Disulfide bond</keyword>
<evidence type="ECO:0000256" key="3">
    <source>
        <dbReference type="ARBA" id="ARBA00022679"/>
    </source>
</evidence>
<keyword evidence="2" id="KW-0820">tRNA-binding</keyword>
<dbReference type="Gene3D" id="3.40.50.620">
    <property type="entry name" value="HUPs"/>
    <property type="match status" value="1"/>
</dbReference>
<keyword evidence="6" id="KW-0067">ATP-binding</keyword>
<dbReference type="PATRIC" id="fig|1619011.3.peg.2"/>
<comment type="caution">
    <text evidence="11">The sequence shown here is derived from an EMBL/GenBank/DDBJ whole genome shotgun (WGS) entry which is preliminary data.</text>
</comment>
<evidence type="ECO:0000256" key="5">
    <source>
        <dbReference type="ARBA" id="ARBA00022741"/>
    </source>
</evidence>
<name>A0A0G1CBN2_9BACT</name>
<dbReference type="Pfam" id="PF20258">
    <property type="entry name" value="tRNA_Me_trans_C"/>
    <property type="match status" value="1"/>
</dbReference>
<accession>A0A0G1CBN2</accession>
<organism evidence="11 12">
    <name type="scientific">Candidatus Wolfebacteria bacterium GW2011_GWC1_43_10</name>
    <dbReference type="NCBI Taxonomy" id="1619011"/>
    <lineage>
        <taxon>Bacteria</taxon>
        <taxon>Candidatus Wolfeibacteriota</taxon>
    </lineage>
</organism>
<keyword evidence="3" id="KW-0808">Transferase</keyword>
<feature type="domain" description="Rhodanese" evidence="10">
    <location>
        <begin position="3"/>
        <end position="46"/>
    </location>
</feature>
<dbReference type="Proteomes" id="UP000034810">
    <property type="component" value="Unassembled WGS sequence"/>
</dbReference>
<evidence type="ECO:0000256" key="2">
    <source>
        <dbReference type="ARBA" id="ARBA00022555"/>
    </source>
</evidence>
<reference evidence="11 12" key="1">
    <citation type="journal article" date="2015" name="Nature">
        <title>rRNA introns, odd ribosomes, and small enigmatic genomes across a large radiation of phyla.</title>
        <authorList>
            <person name="Brown C.T."/>
            <person name="Hug L.A."/>
            <person name="Thomas B.C."/>
            <person name="Sharon I."/>
            <person name="Castelle C.J."/>
            <person name="Singh A."/>
            <person name="Wilkins M.J."/>
            <person name="Williams K.H."/>
            <person name="Banfield J.F."/>
        </authorList>
    </citation>
    <scope>NUCLEOTIDE SEQUENCE [LARGE SCALE GENOMIC DNA]</scope>
</reference>
<keyword evidence="5" id="KW-0547">Nucleotide-binding</keyword>
<dbReference type="PROSITE" id="PS50206">
    <property type="entry name" value="RHODANESE_3"/>
    <property type="match status" value="1"/>
</dbReference>
<dbReference type="InterPro" id="IPR014729">
    <property type="entry name" value="Rossmann-like_a/b/a_fold"/>
</dbReference>
<dbReference type="Gene3D" id="2.30.30.280">
    <property type="entry name" value="Adenine nucleotide alpha hydrolases-like domains"/>
    <property type="match status" value="1"/>
</dbReference>
<gene>
    <name evidence="11" type="ORF">UV58_C0001G0002</name>
</gene>
<evidence type="ECO:0000313" key="12">
    <source>
        <dbReference type="Proteomes" id="UP000034810"/>
    </source>
</evidence>
<dbReference type="GO" id="GO:0103016">
    <property type="term" value="F:tRNA-uridine 2-sulfurtransferase activity"/>
    <property type="evidence" value="ECO:0007669"/>
    <property type="project" value="UniProtKB-EC"/>
</dbReference>
<dbReference type="InterPro" id="IPR004506">
    <property type="entry name" value="MnmA-like"/>
</dbReference>
<evidence type="ECO:0000256" key="9">
    <source>
        <dbReference type="ARBA" id="ARBA00051542"/>
    </source>
</evidence>
<dbReference type="InterPro" id="IPR001763">
    <property type="entry name" value="Rhodanese-like_dom"/>
</dbReference>
<dbReference type="GO" id="GO:0000049">
    <property type="term" value="F:tRNA binding"/>
    <property type="evidence" value="ECO:0007669"/>
    <property type="project" value="UniProtKB-KW"/>
</dbReference>
<dbReference type="Pfam" id="PF20259">
    <property type="entry name" value="tRNA_Me_trans_M"/>
    <property type="match status" value="1"/>
</dbReference>
<dbReference type="PANTHER" id="PTHR11933">
    <property type="entry name" value="TRNA 5-METHYLAMINOMETHYL-2-THIOURIDYLATE -METHYLTRANSFERASE"/>
    <property type="match status" value="1"/>
</dbReference>
<keyword evidence="7" id="KW-0694">RNA-binding</keyword>